<feature type="region of interest" description="Disordered" evidence="1">
    <location>
        <begin position="59"/>
        <end position="79"/>
    </location>
</feature>
<reference evidence="2 3" key="1">
    <citation type="submission" date="2013-11" db="EMBL/GenBank/DDBJ databases">
        <title>The Damaraland mole rat (Fukomys damarensis) genome and evolution of African mole rats.</title>
        <authorList>
            <person name="Gladyshev V.N."/>
            <person name="Fang X."/>
        </authorList>
    </citation>
    <scope>NUCLEOTIDE SEQUENCE [LARGE SCALE GENOMIC DNA]</scope>
    <source>
        <tissue evidence="2">Liver</tissue>
    </source>
</reference>
<dbReference type="EMBL" id="KN125273">
    <property type="protein sequence ID" value="KFO18936.1"/>
    <property type="molecule type" value="Genomic_DNA"/>
</dbReference>
<dbReference type="Proteomes" id="UP000028990">
    <property type="component" value="Unassembled WGS sequence"/>
</dbReference>
<evidence type="ECO:0000313" key="2">
    <source>
        <dbReference type="EMBL" id="KFO18936.1"/>
    </source>
</evidence>
<gene>
    <name evidence="2" type="ORF">H920_19670</name>
</gene>
<evidence type="ECO:0000256" key="1">
    <source>
        <dbReference type="SAM" id="MobiDB-lite"/>
    </source>
</evidence>
<organism evidence="2 3">
    <name type="scientific">Fukomys damarensis</name>
    <name type="common">Damaraland mole rat</name>
    <name type="synonym">Cryptomys damarensis</name>
    <dbReference type="NCBI Taxonomy" id="885580"/>
    <lineage>
        <taxon>Eukaryota</taxon>
        <taxon>Metazoa</taxon>
        <taxon>Chordata</taxon>
        <taxon>Craniata</taxon>
        <taxon>Vertebrata</taxon>
        <taxon>Euteleostomi</taxon>
        <taxon>Mammalia</taxon>
        <taxon>Eutheria</taxon>
        <taxon>Euarchontoglires</taxon>
        <taxon>Glires</taxon>
        <taxon>Rodentia</taxon>
        <taxon>Hystricomorpha</taxon>
        <taxon>Bathyergidae</taxon>
        <taxon>Fukomys</taxon>
    </lineage>
</organism>
<name>A0A091D7W2_FUKDA</name>
<sequence>MGIQRRKTEKGGVGLRLFIRPIERGLPSKSHCGRPSDLGDSRGVWVRIFRAEEQRMKMGTEERAAGGDVGSDTEREEPGRALRGTWVRPRRPSVECTMALLAQGKCVGNEHLLEKPGQET</sequence>
<proteinExistence type="predicted"/>
<keyword evidence="3" id="KW-1185">Reference proteome</keyword>
<evidence type="ECO:0000313" key="3">
    <source>
        <dbReference type="Proteomes" id="UP000028990"/>
    </source>
</evidence>
<accession>A0A091D7W2</accession>
<protein>
    <submittedName>
        <fullName evidence="2">Uncharacterized protein</fullName>
    </submittedName>
</protein>
<dbReference type="AlphaFoldDB" id="A0A091D7W2"/>